<evidence type="ECO:0000313" key="3">
    <source>
        <dbReference type="Proteomes" id="UP000075880"/>
    </source>
</evidence>
<organism evidence="2 3">
    <name type="scientific">Anopheles atroparvus</name>
    <name type="common">European mosquito</name>
    <dbReference type="NCBI Taxonomy" id="41427"/>
    <lineage>
        <taxon>Eukaryota</taxon>
        <taxon>Metazoa</taxon>
        <taxon>Ecdysozoa</taxon>
        <taxon>Arthropoda</taxon>
        <taxon>Hexapoda</taxon>
        <taxon>Insecta</taxon>
        <taxon>Pterygota</taxon>
        <taxon>Neoptera</taxon>
        <taxon>Endopterygota</taxon>
        <taxon>Diptera</taxon>
        <taxon>Nematocera</taxon>
        <taxon>Culicoidea</taxon>
        <taxon>Culicidae</taxon>
        <taxon>Anophelinae</taxon>
        <taxon>Anopheles</taxon>
    </lineage>
</organism>
<sequence>MHQLEASFTSELQHSSCEGKVAQLGSTIPSPSPHCETPVHCETGGDIIPCKRGGFGALVLERPEFVVRYAFFFSFLLLLKYVWLNGNQAIEPRWASPYPVGKSFPF</sequence>
<accession>A0AAG5CP37</accession>
<keyword evidence="1" id="KW-0812">Transmembrane</keyword>
<evidence type="ECO:0000256" key="1">
    <source>
        <dbReference type="SAM" id="Phobius"/>
    </source>
</evidence>
<reference evidence="2" key="1">
    <citation type="submission" date="2024-04" db="UniProtKB">
        <authorList>
            <consortium name="EnsemblMetazoa"/>
        </authorList>
    </citation>
    <scope>IDENTIFICATION</scope>
    <source>
        <strain evidence="2">EBRO</strain>
    </source>
</reference>
<feature type="transmembrane region" description="Helical" evidence="1">
    <location>
        <begin position="65"/>
        <end position="83"/>
    </location>
</feature>
<protein>
    <submittedName>
        <fullName evidence="2">Uncharacterized protein</fullName>
    </submittedName>
</protein>
<proteinExistence type="predicted"/>
<keyword evidence="1" id="KW-0472">Membrane</keyword>
<keyword evidence="1" id="KW-1133">Transmembrane helix</keyword>
<dbReference type="EnsemblMetazoa" id="ENSAATROPT000578">
    <property type="protein sequence ID" value="ENSAATROPP000551"/>
    <property type="gene ID" value="ENSAATROPG000468"/>
</dbReference>
<evidence type="ECO:0000313" key="2">
    <source>
        <dbReference type="EnsemblMetazoa" id="ENSAATROPP000551"/>
    </source>
</evidence>
<dbReference type="Proteomes" id="UP000075880">
    <property type="component" value="Unassembled WGS sequence"/>
</dbReference>
<name>A0AAG5CP37_ANOAO</name>
<keyword evidence="3" id="KW-1185">Reference proteome</keyword>
<dbReference type="AlphaFoldDB" id="A0AAG5CP37"/>